<keyword evidence="4" id="KW-0479">Metal-binding</keyword>
<keyword evidence="6" id="KW-1185">Reference proteome</keyword>
<protein>
    <recommendedName>
        <fullName evidence="4">Terpene synthase</fullName>
        <ecNumber evidence="4">4.2.3.-</ecNumber>
    </recommendedName>
</protein>
<dbReference type="Gene3D" id="1.10.600.10">
    <property type="entry name" value="Farnesyl Diphosphate Synthase"/>
    <property type="match status" value="1"/>
</dbReference>
<comment type="cofactor">
    <cofactor evidence="1 4">
        <name>Mg(2+)</name>
        <dbReference type="ChEBI" id="CHEBI:18420"/>
    </cofactor>
</comment>
<dbReference type="InterPro" id="IPR008949">
    <property type="entry name" value="Isoprenoid_synthase_dom_sf"/>
</dbReference>
<dbReference type="Pfam" id="PF19086">
    <property type="entry name" value="Terpene_syn_C_2"/>
    <property type="match status" value="1"/>
</dbReference>
<evidence type="ECO:0000256" key="3">
    <source>
        <dbReference type="ARBA" id="ARBA00022842"/>
    </source>
</evidence>
<dbReference type="PANTHER" id="PTHR35201:SF4">
    <property type="entry name" value="BETA-PINACENE SYNTHASE-RELATED"/>
    <property type="match status" value="1"/>
</dbReference>
<dbReference type="InterPro" id="IPR034686">
    <property type="entry name" value="Terpene_cyclase-like_2"/>
</dbReference>
<dbReference type="EC" id="4.2.3.-" evidence="4"/>
<reference evidence="5 6" key="1">
    <citation type="submission" date="2024-01" db="EMBL/GenBank/DDBJ databases">
        <title>Complete genome of Cladobotryum mycophilum ATHUM6906.</title>
        <authorList>
            <person name="Christinaki A.C."/>
            <person name="Myridakis A.I."/>
            <person name="Kouvelis V.N."/>
        </authorList>
    </citation>
    <scope>NUCLEOTIDE SEQUENCE [LARGE SCALE GENOMIC DNA]</scope>
    <source>
        <strain evidence="5 6">ATHUM6906</strain>
    </source>
</reference>
<organism evidence="5 6">
    <name type="scientific">Cladobotryum mycophilum</name>
    <dbReference type="NCBI Taxonomy" id="491253"/>
    <lineage>
        <taxon>Eukaryota</taxon>
        <taxon>Fungi</taxon>
        <taxon>Dikarya</taxon>
        <taxon>Ascomycota</taxon>
        <taxon>Pezizomycotina</taxon>
        <taxon>Sordariomycetes</taxon>
        <taxon>Hypocreomycetidae</taxon>
        <taxon>Hypocreales</taxon>
        <taxon>Hypocreaceae</taxon>
        <taxon>Cladobotryum</taxon>
    </lineage>
</organism>
<evidence type="ECO:0000256" key="2">
    <source>
        <dbReference type="ARBA" id="ARBA00006333"/>
    </source>
</evidence>
<dbReference type="EMBL" id="JAVFKD010000014">
    <property type="protein sequence ID" value="KAK5991479.1"/>
    <property type="molecule type" value="Genomic_DNA"/>
</dbReference>
<dbReference type="Proteomes" id="UP001338125">
    <property type="component" value="Unassembled WGS sequence"/>
</dbReference>
<dbReference type="PANTHER" id="PTHR35201">
    <property type="entry name" value="TERPENE SYNTHASE"/>
    <property type="match status" value="1"/>
</dbReference>
<keyword evidence="4" id="KW-0456">Lyase</keyword>
<sequence length="183" mass="20282">MEHTSFKQSNGLNLFGFCSLTLSELALGINLEEELHEEELHDGSDLASARNCAIDHWIMINDLYSFPKEVESGEKINYVFVLMDQHGLSLQEALDRVAGLAVGIEAKFLALQDRILAGPLGRNSGISTYLNDLGHSIAANFLYHRKANRYHGTTLDVPITDGGTTTPELKVLFRRGTIHKSLE</sequence>
<comment type="caution">
    <text evidence="5">The sequence shown here is derived from an EMBL/GenBank/DDBJ whole genome shotgun (WGS) entry which is preliminary data.</text>
</comment>
<evidence type="ECO:0000256" key="1">
    <source>
        <dbReference type="ARBA" id="ARBA00001946"/>
    </source>
</evidence>
<evidence type="ECO:0000313" key="6">
    <source>
        <dbReference type="Proteomes" id="UP001338125"/>
    </source>
</evidence>
<proteinExistence type="inferred from homology"/>
<dbReference type="SUPFAM" id="SSF48576">
    <property type="entry name" value="Terpenoid synthases"/>
    <property type="match status" value="1"/>
</dbReference>
<evidence type="ECO:0000256" key="4">
    <source>
        <dbReference type="RuleBase" id="RU366034"/>
    </source>
</evidence>
<gene>
    <name evidence="5" type="ORF">PT974_09762</name>
</gene>
<comment type="similarity">
    <text evidence="2 4">Belongs to the terpene synthase family.</text>
</comment>
<keyword evidence="3 4" id="KW-0460">Magnesium</keyword>
<accession>A0ABR0SH13</accession>
<evidence type="ECO:0000313" key="5">
    <source>
        <dbReference type="EMBL" id="KAK5991479.1"/>
    </source>
</evidence>
<name>A0ABR0SH13_9HYPO</name>